<name>A0ABP6XUV7_9ACTN</name>
<evidence type="ECO:0008006" key="3">
    <source>
        <dbReference type="Google" id="ProtNLM"/>
    </source>
</evidence>
<dbReference type="RefSeq" id="WP_345567282.1">
    <property type="nucleotide sequence ID" value="NZ_BAABDQ010000015.1"/>
</dbReference>
<dbReference type="InterPro" id="IPR029058">
    <property type="entry name" value="AB_hydrolase_fold"/>
</dbReference>
<keyword evidence="2" id="KW-1185">Reference proteome</keyword>
<proteinExistence type="predicted"/>
<organism evidence="1 2">
    <name type="scientific">Nonomuraea rosea</name>
    <dbReference type="NCBI Taxonomy" id="638574"/>
    <lineage>
        <taxon>Bacteria</taxon>
        <taxon>Bacillati</taxon>
        <taxon>Actinomycetota</taxon>
        <taxon>Actinomycetes</taxon>
        <taxon>Streptosporangiales</taxon>
        <taxon>Streptosporangiaceae</taxon>
        <taxon>Nonomuraea</taxon>
    </lineage>
</organism>
<gene>
    <name evidence="1" type="ORF">GCM10022419_062410</name>
</gene>
<dbReference type="Proteomes" id="UP001500630">
    <property type="component" value="Unassembled WGS sequence"/>
</dbReference>
<accession>A0ABP6XUV7</accession>
<dbReference type="Gene3D" id="3.40.50.1820">
    <property type="entry name" value="alpha/beta hydrolase"/>
    <property type="match status" value="1"/>
</dbReference>
<comment type="caution">
    <text evidence="1">The sequence shown here is derived from an EMBL/GenBank/DDBJ whole genome shotgun (WGS) entry which is preliminary data.</text>
</comment>
<dbReference type="SUPFAM" id="SSF53474">
    <property type="entry name" value="alpha/beta-Hydrolases"/>
    <property type="match status" value="1"/>
</dbReference>
<reference evidence="2" key="1">
    <citation type="journal article" date="2019" name="Int. J. Syst. Evol. Microbiol.">
        <title>The Global Catalogue of Microorganisms (GCM) 10K type strain sequencing project: providing services to taxonomists for standard genome sequencing and annotation.</title>
        <authorList>
            <consortium name="The Broad Institute Genomics Platform"/>
            <consortium name="The Broad Institute Genome Sequencing Center for Infectious Disease"/>
            <person name="Wu L."/>
            <person name="Ma J."/>
        </authorList>
    </citation>
    <scope>NUCLEOTIDE SEQUENCE [LARGE SCALE GENOMIC DNA]</scope>
    <source>
        <strain evidence="2">JCM 17326</strain>
    </source>
</reference>
<evidence type="ECO:0000313" key="2">
    <source>
        <dbReference type="Proteomes" id="UP001500630"/>
    </source>
</evidence>
<dbReference type="EMBL" id="BAABDQ010000015">
    <property type="protein sequence ID" value="GAA3573010.1"/>
    <property type="molecule type" value="Genomic_DNA"/>
</dbReference>
<protein>
    <recommendedName>
        <fullName evidence="3">Alpha/beta hydrolase</fullName>
    </recommendedName>
</protein>
<sequence length="97" mass="9987">MRAQATSSAGRIHCRAAQQATLARTLRQDGRLKIAQKMGQAAPKDAEAALPTLGVPALVVMGTLDPDWADPRAETQGIVAAMPSGLGSVVMIEGAGH</sequence>
<evidence type="ECO:0000313" key="1">
    <source>
        <dbReference type="EMBL" id="GAA3573010.1"/>
    </source>
</evidence>